<dbReference type="STRING" id="1121400.SAMN02746065_13118"/>
<reference evidence="8 9" key="1">
    <citation type="submission" date="2017-04" db="EMBL/GenBank/DDBJ databases">
        <authorList>
            <person name="Afonso C.L."/>
            <person name="Miller P.J."/>
            <person name="Scott M.A."/>
            <person name="Spackman E."/>
            <person name="Goraichik I."/>
            <person name="Dimitrov K.M."/>
            <person name="Suarez D.L."/>
            <person name="Swayne D.E."/>
        </authorList>
    </citation>
    <scope>NUCLEOTIDE SEQUENCE [LARGE SCALE GENOMIC DNA]</scope>
    <source>
        <strain evidence="8 9">DSM 3385</strain>
    </source>
</reference>
<evidence type="ECO:0000313" key="9">
    <source>
        <dbReference type="Proteomes" id="UP000192418"/>
    </source>
</evidence>
<dbReference type="GO" id="GO:0006355">
    <property type="term" value="P:regulation of DNA-templated transcription"/>
    <property type="evidence" value="ECO:0007669"/>
    <property type="project" value="TreeGrafter"/>
</dbReference>
<dbReference type="GO" id="GO:0000976">
    <property type="term" value="F:transcription cis-regulatory region binding"/>
    <property type="evidence" value="ECO:0007669"/>
    <property type="project" value="TreeGrafter"/>
</dbReference>
<keyword evidence="3" id="KW-0805">Transcription regulation</keyword>
<dbReference type="PANTHER" id="PTHR48111">
    <property type="entry name" value="REGULATOR OF RPOS"/>
    <property type="match status" value="1"/>
</dbReference>
<keyword evidence="4" id="KW-0238">DNA-binding</keyword>
<evidence type="ECO:0000256" key="3">
    <source>
        <dbReference type="ARBA" id="ARBA00023015"/>
    </source>
</evidence>
<accession>A0A1W2EH90</accession>
<proteinExistence type="predicted"/>
<sequence length="228" mass="25286">MVALKEKQSTVSSPHILIMEDDLNVARGLKMVLDEDGYDVDLRDTGYGALDAMGQYQYDLLMADLRLPDIDGMQVIKKVRATNPSTGIIAMTGYATNDLAVDAMKLGARDFIAKPFTQEQIKTVIDEALAANLAEMEAMERLPQAKKGIISIQKQEVLKILNRTSEDKKFKNRLLKTGNKALDGYTLSLDAKTAIAAGNLKWITENVGELNQKQLMYVFQCLEQRGAL</sequence>
<dbReference type="SMART" id="SM00448">
    <property type="entry name" value="REC"/>
    <property type="match status" value="1"/>
</dbReference>
<evidence type="ECO:0000256" key="1">
    <source>
        <dbReference type="ARBA" id="ARBA00022553"/>
    </source>
</evidence>
<dbReference type="InterPro" id="IPR011006">
    <property type="entry name" value="CheY-like_superfamily"/>
</dbReference>
<name>A0A1W2EH90_9BACT</name>
<protein>
    <submittedName>
        <fullName evidence="8">Response regulator receiver domain-containing protein</fullName>
    </submittedName>
</protein>
<dbReference type="OrthoDB" id="5417155at2"/>
<dbReference type="Proteomes" id="UP000192418">
    <property type="component" value="Unassembled WGS sequence"/>
</dbReference>
<evidence type="ECO:0000256" key="4">
    <source>
        <dbReference type="ARBA" id="ARBA00023125"/>
    </source>
</evidence>
<dbReference type="InterPro" id="IPR039420">
    <property type="entry name" value="WalR-like"/>
</dbReference>
<keyword evidence="2" id="KW-0902">Two-component regulatory system</keyword>
<evidence type="ECO:0000313" key="8">
    <source>
        <dbReference type="EMBL" id="SMD08812.1"/>
    </source>
</evidence>
<dbReference type="SUPFAM" id="SSF52172">
    <property type="entry name" value="CheY-like"/>
    <property type="match status" value="1"/>
</dbReference>
<dbReference type="EMBL" id="FWXY01000031">
    <property type="protein sequence ID" value="SMD08812.1"/>
    <property type="molecule type" value="Genomic_DNA"/>
</dbReference>
<dbReference type="GO" id="GO:0032993">
    <property type="term" value="C:protein-DNA complex"/>
    <property type="evidence" value="ECO:0007669"/>
    <property type="project" value="TreeGrafter"/>
</dbReference>
<dbReference type="InterPro" id="IPR001789">
    <property type="entry name" value="Sig_transdc_resp-reg_receiver"/>
</dbReference>
<dbReference type="PROSITE" id="PS50110">
    <property type="entry name" value="RESPONSE_REGULATORY"/>
    <property type="match status" value="1"/>
</dbReference>
<evidence type="ECO:0000259" key="7">
    <source>
        <dbReference type="PROSITE" id="PS50110"/>
    </source>
</evidence>
<dbReference type="PANTHER" id="PTHR48111:SF1">
    <property type="entry name" value="TWO-COMPONENT RESPONSE REGULATOR ORR33"/>
    <property type="match status" value="1"/>
</dbReference>
<dbReference type="GO" id="GO:0000156">
    <property type="term" value="F:phosphorelay response regulator activity"/>
    <property type="evidence" value="ECO:0007669"/>
    <property type="project" value="TreeGrafter"/>
</dbReference>
<keyword evidence="1 6" id="KW-0597">Phosphoprotein</keyword>
<feature type="modified residue" description="4-aspartylphosphate" evidence="6">
    <location>
        <position position="64"/>
    </location>
</feature>
<keyword evidence="5" id="KW-0804">Transcription</keyword>
<dbReference type="RefSeq" id="WP_084071531.1">
    <property type="nucleotide sequence ID" value="NZ_FWXY01000031.1"/>
</dbReference>
<evidence type="ECO:0000256" key="6">
    <source>
        <dbReference type="PROSITE-ProRule" id="PRU00169"/>
    </source>
</evidence>
<dbReference type="GO" id="GO:0005829">
    <property type="term" value="C:cytosol"/>
    <property type="evidence" value="ECO:0007669"/>
    <property type="project" value="TreeGrafter"/>
</dbReference>
<dbReference type="Gene3D" id="3.40.50.2300">
    <property type="match status" value="1"/>
</dbReference>
<evidence type="ECO:0000256" key="2">
    <source>
        <dbReference type="ARBA" id="ARBA00023012"/>
    </source>
</evidence>
<keyword evidence="9" id="KW-1185">Reference proteome</keyword>
<evidence type="ECO:0000256" key="5">
    <source>
        <dbReference type="ARBA" id="ARBA00023163"/>
    </source>
</evidence>
<feature type="domain" description="Response regulatory" evidence="7">
    <location>
        <begin position="15"/>
        <end position="129"/>
    </location>
</feature>
<gene>
    <name evidence="8" type="ORF">SAMN02746065_13118</name>
</gene>
<organism evidence="8 9">
    <name type="scientific">Desulfocicer vacuolatum DSM 3385</name>
    <dbReference type="NCBI Taxonomy" id="1121400"/>
    <lineage>
        <taxon>Bacteria</taxon>
        <taxon>Pseudomonadati</taxon>
        <taxon>Thermodesulfobacteriota</taxon>
        <taxon>Desulfobacteria</taxon>
        <taxon>Desulfobacterales</taxon>
        <taxon>Desulfobacteraceae</taxon>
        <taxon>Desulfocicer</taxon>
    </lineage>
</organism>
<dbReference type="AlphaFoldDB" id="A0A1W2EH90"/>
<dbReference type="Pfam" id="PF00072">
    <property type="entry name" value="Response_reg"/>
    <property type="match status" value="1"/>
</dbReference>